<reference evidence="2 3" key="1">
    <citation type="submission" date="2017-07" db="EMBL/GenBank/DDBJ databases">
        <title>Draft Genome Sequences of Select Purple Nonsulfur Bacteria.</title>
        <authorList>
            <person name="Lasarre B."/>
            <person name="Mckinlay J.B."/>
        </authorList>
    </citation>
    <scope>NUCLEOTIDE SEQUENCE [LARGE SCALE GENOMIC DNA]</scope>
    <source>
        <strain evidence="2 3">DSM 11290</strain>
    </source>
</reference>
<organism evidence="2 3">
    <name type="scientific">Rhodobium orientis</name>
    <dbReference type="NCBI Taxonomy" id="34017"/>
    <lineage>
        <taxon>Bacteria</taxon>
        <taxon>Pseudomonadati</taxon>
        <taxon>Pseudomonadota</taxon>
        <taxon>Alphaproteobacteria</taxon>
        <taxon>Hyphomicrobiales</taxon>
        <taxon>Rhodobiaceae</taxon>
        <taxon>Rhodobium</taxon>
    </lineage>
</organism>
<keyword evidence="1" id="KW-1133">Transmembrane helix</keyword>
<gene>
    <name evidence="2" type="ORF">CH339_11970</name>
</gene>
<evidence type="ECO:0000313" key="3">
    <source>
        <dbReference type="Proteomes" id="UP000249299"/>
    </source>
</evidence>
<keyword evidence="1" id="KW-0472">Membrane</keyword>
<comment type="caution">
    <text evidence="2">The sequence shown here is derived from an EMBL/GenBank/DDBJ whole genome shotgun (WGS) entry which is preliminary data.</text>
</comment>
<name>A0A327JKM4_9HYPH</name>
<feature type="transmembrane region" description="Helical" evidence="1">
    <location>
        <begin position="46"/>
        <end position="66"/>
    </location>
</feature>
<dbReference type="Proteomes" id="UP000249299">
    <property type="component" value="Unassembled WGS sequence"/>
</dbReference>
<proteinExistence type="predicted"/>
<dbReference type="RefSeq" id="WP_170138505.1">
    <property type="nucleotide sequence ID" value="NZ_NPEV01000024.1"/>
</dbReference>
<keyword evidence="1" id="KW-0812">Transmembrane</keyword>
<accession>A0A327JKM4</accession>
<dbReference type="EMBL" id="NPEV01000024">
    <property type="protein sequence ID" value="RAI26899.1"/>
    <property type="molecule type" value="Genomic_DNA"/>
</dbReference>
<evidence type="ECO:0000313" key="2">
    <source>
        <dbReference type="EMBL" id="RAI26899.1"/>
    </source>
</evidence>
<dbReference type="AlphaFoldDB" id="A0A327JKM4"/>
<protein>
    <submittedName>
        <fullName evidence="2">Uncharacterized protein</fullName>
    </submittedName>
</protein>
<evidence type="ECO:0000256" key="1">
    <source>
        <dbReference type="SAM" id="Phobius"/>
    </source>
</evidence>
<feature type="non-terminal residue" evidence="2">
    <location>
        <position position="1"/>
    </location>
</feature>
<keyword evidence="3" id="KW-1185">Reference proteome</keyword>
<sequence length="77" mass="8886">PQELGRGDVAFIDHRGINLAFSTKRDRLIEIRYPDDRSLMQYLKKYRLGIIGGVWLIGSIGFVLLLRGIYRARRPKG</sequence>